<dbReference type="OrthoDB" id="5726170at2"/>
<evidence type="ECO:0000313" key="4">
    <source>
        <dbReference type="Proteomes" id="UP000190150"/>
    </source>
</evidence>
<accession>A0A1T5FTT7</accession>
<dbReference type="NCBIfam" id="TIGR04131">
    <property type="entry name" value="Bac_Flav_CTERM"/>
    <property type="match status" value="1"/>
</dbReference>
<dbReference type="EMBL" id="FUZF01000018">
    <property type="protein sequence ID" value="SKB99556.1"/>
    <property type="molecule type" value="Genomic_DNA"/>
</dbReference>
<feature type="region of interest" description="Disordered" evidence="1">
    <location>
        <begin position="531"/>
        <end position="557"/>
    </location>
</feature>
<feature type="compositionally biased region" description="Basic and acidic residues" evidence="1">
    <location>
        <begin position="444"/>
        <end position="457"/>
    </location>
</feature>
<feature type="compositionally biased region" description="Polar residues" evidence="1">
    <location>
        <begin position="69"/>
        <end position="79"/>
    </location>
</feature>
<dbReference type="Proteomes" id="UP000190150">
    <property type="component" value="Unassembled WGS sequence"/>
</dbReference>
<feature type="domain" description="DUF7507" evidence="2">
    <location>
        <begin position="2"/>
        <end position="32"/>
    </location>
</feature>
<evidence type="ECO:0000313" key="3">
    <source>
        <dbReference type="EMBL" id="SKB99556.1"/>
    </source>
</evidence>
<protein>
    <submittedName>
        <fullName evidence="3">Conserved repeat domain-containing protein/gliding motility-associated C-terminal domain-containing protein</fullName>
    </submittedName>
</protein>
<feature type="compositionally biased region" description="Low complexity" evidence="1">
    <location>
        <begin position="291"/>
        <end position="303"/>
    </location>
</feature>
<keyword evidence="4" id="KW-1185">Reference proteome</keyword>
<dbReference type="InterPro" id="IPR055354">
    <property type="entry name" value="DUF7507"/>
</dbReference>
<feature type="compositionally biased region" description="Pro residues" evidence="1">
    <location>
        <begin position="38"/>
        <end position="51"/>
    </location>
</feature>
<feature type="region of interest" description="Disordered" evidence="1">
    <location>
        <begin position="274"/>
        <end position="305"/>
    </location>
</feature>
<dbReference type="STRING" id="1513896.SAMN05660841_03521"/>
<organism evidence="3 4">
    <name type="scientific">Sphingobacterium nematocida</name>
    <dbReference type="NCBI Taxonomy" id="1513896"/>
    <lineage>
        <taxon>Bacteria</taxon>
        <taxon>Pseudomonadati</taxon>
        <taxon>Bacteroidota</taxon>
        <taxon>Sphingobacteriia</taxon>
        <taxon>Sphingobacteriales</taxon>
        <taxon>Sphingobacteriaceae</taxon>
        <taxon>Sphingobacterium</taxon>
    </lineage>
</organism>
<reference evidence="4" key="1">
    <citation type="submission" date="2017-02" db="EMBL/GenBank/DDBJ databases">
        <authorList>
            <person name="Varghese N."/>
            <person name="Submissions S."/>
        </authorList>
    </citation>
    <scope>NUCLEOTIDE SEQUENCE [LARGE SCALE GENOMIC DNA]</scope>
    <source>
        <strain evidence="4">DSM 24091</strain>
    </source>
</reference>
<feature type="region of interest" description="Disordered" evidence="1">
    <location>
        <begin position="1"/>
        <end position="79"/>
    </location>
</feature>
<dbReference type="RefSeq" id="WP_139375371.1">
    <property type="nucleotide sequence ID" value="NZ_FUZF01000018.1"/>
</dbReference>
<name>A0A1T5FTT7_9SPHI</name>
<evidence type="ECO:0000256" key="1">
    <source>
        <dbReference type="SAM" id="MobiDB-lite"/>
    </source>
</evidence>
<dbReference type="InterPro" id="IPR026341">
    <property type="entry name" value="T9SS_type_B"/>
</dbReference>
<dbReference type="NCBIfam" id="TIGR01451">
    <property type="entry name" value="B_ant_repeat"/>
    <property type="match status" value="2"/>
</dbReference>
<feature type="compositionally biased region" description="Basic and acidic residues" evidence="1">
    <location>
        <begin position="548"/>
        <end position="557"/>
    </location>
</feature>
<feature type="region of interest" description="Disordered" evidence="1">
    <location>
        <begin position="324"/>
        <end position="380"/>
    </location>
</feature>
<feature type="domain" description="DUF7507" evidence="2">
    <location>
        <begin position="188"/>
        <end position="285"/>
    </location>
</feature>
<feature type="region of interest" description="Disordered" evidence="1">
    <location>
        <begin position="150"/>
        <end position="178"/>
    </location>
</feature>
<dbReference type="Pfam" id="PF24346">
    <property type="entry name" value="DUF7507"/>
    <property type="match status" value="3"/>
</dbReference>
<evidence type="ECO:0000259" key="2">
    <source>
        <dbReference type="Pfam" id="PF24346"/>
    </source>
</evidence>
<dbReference type="Pfam" id="PF13585">
    <property type="entry name" value="CHU_C"/>
    <property type="match status" value="1"/>
</dbReference>
<feature type="non-terminal residue" evidence="3">
    <location>
        <position position="1"/>
    </location>
</feature>
<feature type="compositionally biased region" description="Polar residues" evidence="1">
    <location>
        <begin position="21"/>
        <end position="37"/>
    </location>
</feature>
<sequence>GTATYTLTQAEKDAGEVVNKATVTGTPPTTDPSNPATPITPVPSSPDPSNPGEPGDPENPTIVDVPANPSLTFSKDGSLSTDGNTITYTFKVTNTGNVTIDNIKITDAKLPSGVTLNKIKLAPGESAVGTAIYTLTQADKDAGLVENNATVRGTPPGSTTNIPNVPSVDPTPKDPSDPTTVVDFPMDPSISIVKTAVSTSGYRHAGDKIAYTIKVTNTGNVTLYDIAVTDDNADVKNVGTISKLNVGQEVILQAEHTITQADMIKGFVSNIAKAEGKDPKDNPVTGESTSGNTPNPGDPTDPNCADCTITPLPWVPIEAVVDTPPAINGKDGGKTPNVLDNDKLNNNPVDPKDVTVTVEKPADPKTPGAPVPTLDPKTGIVTVDPETPAGEYEITYKICEVLNPNNCSTTTVTIVVEAPLIEAVVDTPPAINGKDGGKTPSVLDNDKLNNKPVDPKDVTVTVEKPADPKTPGAPVPTLDPKTGIVTVDPETPAGEYEITYKICEVLNPNNCSTTTVTIVVEKAPIEAVVDTPPAINGKDGGKTPNVLDNDKLNNKPVDPKDVVITVEKPADPKTPGAPVPTLDPKTGIVTVDPETPAGEYKITYKICEVLNPNNCSTTTVTIVVEAPPIEAVVDTPPAINGKDGGKTPSVLDNDKLNNKPVDPKDVTVTVEKPADPKTPGAPVPTLDPKTGIVTVDPETPAGSYEITYKICEVLNPNNCSSVVVKVVVAPAPIVTVDDPIKLEWSKEEVTTESVLKNDSYNGKPIDLTEVTLKPGVPSNPGLTMNADGTITVAPSTRPGTYTYPYTVCEVLNPTNCRSAVATITIEASNVFIPNTFTPNGDGINDTFEIVGIENYDQIGLTIVNRWGNEVYRNESYDNRWNGAGLNEGTYYYIVTLKKGGQEEVRKGWVLIKTR</sequence>
<feature type="domain" description="DUF7507" evidence="2">
    <location>
        <begin position="68"/>
        <end position="159"/>
    </location>
</feature>
<feature type="compositionally biased region" description="Polar residues" evidence="1">
    <location>
        <begin position="150"/>
        <end position="164"/>
    </location>
</feature>
<dbReference type="AlphaFoldDB" id="A0A1T5FTT7"/>
<proteinExistence type="predicted"/>
<feature type="region of interest" description="Disordered" evidence="1">
    <location>
        <begin position="568"/>
        <end position="587"/>
    </location>
</feature>
<feature type="region of interest" description="Disordered" evidence="1">
    <location>
        <begin position="635"/>
        <end position="692"/>
    </location>
</feature>
<dbReference type="InterPro" id="IPR047589">
    <property type="entry name" value="DUF11_rpt"/>
</dbReference>
<feature type="compositionally biased region" description="Basic and acidic residues" evidence="1">
    <location>
        <begin position="652"/>
        <end position="665"/>
    </location>
</feature>
<gene>
    <name evidence="3" type="ORF">SAMN05660841_03521</name>
</gene>
<feature type="region of interest" description="Disordered" evidence="1">
    <location>
        <begin position="431"/>
        <end position="489"/>
    </location>
</feature>